<sequence>MIITTAYNKVN</sequence>
<dbReference type="EMBL" id="GBRH01181954">
    <property type="protein sequence ID" value="JAE15942.1"/>
    <property type="molecule type" value="Transcribed_RNA"/>
</dbReference>
<organism evidence="1">
    <name type="scientific">Arundo donax</name>
    <name type="common">Giant reed</name>
    <name type="synonym">Donax arundinaceus</name>
    <dbReference type="NCBI Taxonomy" id="35708"/>
    <lineage>
        <taxon>Eukaryota</taxon>
        <taxon>Viridiplantae</taxon>
        <taxon>Streptophyta</taxon>
        <taxon>Embryophyta</taxon>
        <taxon>Tracheophyta</taxon>
        <taxon>Spermatophyta</taxon>
        <taxon>Magnoliopsida</taxon>
        <taxon>Liliopsida</taxon>
        <taxon>Poales</taxon>
        <taxon>Poaceae</taxon>
        <taxon>PACMAD clade</taxon>
        <taxon>Arundinoideae</taxon>
        <taxon>Arundineae</taxon>
        <taxon>Arundo</taxon>
    </lineage>
</organism>
<evidence type="ECO:0000313" key="1">
    <source>
        <dbReference type="EMBL" id="JAE15942.1"/>
    </source>
</evidence>
<proteinExistence type="predicted"/>
<protein>
    <submittedName>
        <fullName evidence="1">Uncharacterized protein</fullName>
    </submittedName>
</protein>
<accession>A0A0A9FUK2</accession>
<reference evidence="1" key="1">
    <citation type="submission" date="2014-09" db="EMBL/GenBank/DDBJ databases">
        <authorList>
            <person name="Magalhaes I.L.F."/>
            <person name="Oliveira U."/>
            <person name="Santos F.R."/>
            <person name="Vidigal T.H.D.A."/>
            <person name="Brescovit A.D."/>
            <person name="Santos A.J."/>
        </authorList>
    </citation>
    <scope>NUCLEOTIDE SEQUENCE</scope>
    <source>
        <tissue evidence="1">Shoot tissue taken approximately 20 cm above the soil surface</tissue>
    </source>
</reference>
<reference evidence="1" key="2">
    <citation type="journal article" date="2015" name="Data Brief">
        <title>Shoot transcriptome of the giant reed, Arundo donax.</title>
        <authorList>
            <person name="Barrero R.A."/>
            <person name="Guerrero F.D."/>
            <person name="Moolhuijzen P."/>
            <person name="Goolsby J.A."/>
            <person name="Tidwell J."/>
            <person name="Bellgard S.E."/>
            <person name="Bellgard M.I."/>
        </authorList>
    </citation>
    <scope>NUCLEOTIDE SEQUENCE</scope>
    <source>
        <tissue evidence="1">Shoot tissue taken approximately 20 cm above the soil surface</tissue>
    </source>
</reference>
<name>A0A0A9FUK2_ARUDO</name>